<evidence type="ECO:0000256" key="4">
    <source>
        <dbReference type="ARBA" id="ARBA00048391"/>
    </source>
</evidence>
<keyword evidence="2 5" id="KW-0808">Transferase</keyword>
<dbReference type="Gene3D" id="3.40.50.150">
    <property type="entry name" value="Vaccinia Virus protein VP39"/>
    <property type="match status" value="1"/>
</dbReference>
<proteinExistence type="inferred from homology"/>
<dbReference type="InterPro" id="IPR029063">
    <property type="entry name" value="SAM-dependent_MTases_sf"/>
</dbReference>
<name>A0ABZ0CR58_9BURK</name>
<dbReference type="NCBIfam" id="TIGR00536">
    <property type="entry name" value="hemK_fam"/>
    <property type="match status" value="1"/>
</dbReference>
<dbReference type="InterPro" id="IPR004556">
    <property type="entry name" value="HemK-like"/>
</dbReference>
<feature type="binding site" evidence="5">
    <location>
        <begin position="116"/>
        <end position="120"/>
    </location>
    <ligand>
        <name>S-adenosyl-L-methionine</name>
        <dbReference type="ChEBI" id="CHEBI:59789"/>
    </ligand>
</feature>
<feature type="binding site" evidence="5">
    <location>
        <position position="139"/>
    </location>
    <ligand>
        <name>S-adenosyl-L-methionine</name>
        <dbReference type="ChEBI" id="CHEBI:59789"/>
    </ligand>
</feature>
<dbReference type="NCBIfam" id="TIGR03534">
    <property type="entry name" value="RF_mod_PrmC"/>
    <property type="match status" value="1"/>
</dbReference>
<dbReference type="Pfam" id="PF17827">
    <property type="entry name" value="PrmC_N"/>
    <property type="match status" value="1"/>
</dbReference>
<dbReference type="EMBL" id="CP136336">
    <property type="protein sequence ID" value="WOB07471.1"/>
    <property type="molecule type" value="Genomic_DNA"/>
</dbReference>
<dbReference type="InterPro" id="IPR040758">
    <property type="entry name" value="PrmC_N"/>
</dbReference>
<dbReference type="Proteomes" id="UP001303946">
    <property type="component" value="Chromosome"/>
</dbReference>
<dbReference type="HAMAP" id="MF_02126">
    <property type="entry name" value="RF_methyltr_PrmC"/>
    <property type="match status" value="1"/>
</dbReference>
<feature type="binding site" evidence="5">
    <location>
        <position position="181"/>
    </location>
    <ligand>
        <name>S-adenosyl-L-methionine</name>
        <dbReference type="ChEBI" id="CHEBI:59789"/>
    </ligand>
</feature>
<dbReference type="Pfam" id="PF05175">
    <property type="entry name" value="MTS"/>
    <property type="match status" value="1"/>
</dbReference>
<dbReference type="InterPro" id="IPR050320">
    <property type="entry name" value="N5-glutamine_MTase"/>
</dbReference>
<comment type="catalytic activity">
    <reaction evidence="4 5">
        <text>L-glutaminyl-[peptide chain release factor] + S-adenosyl-L-methionine = N(5)-methyl-L-glutaminyl-[peptide chain release factor] + S-adenosyl-L-homocysteine + H(+)</text>
        <dbReference type="Rhea" id="RHEA:42896"/>
        <dbReference type="Rhea" id="RHEA-COMP:10271"/>
        <dbReference type="Rhea" id="RHEA-COMP:10272"/>
        <dbReference type="ChEBI" id="CHEBI:15378"/>
        <dbReference type="ChEBI" id="CHEBI:30011"/>
        <dbReference type="ChEBI" id="CHEBI:57856"/>
        <dbReference type="ChEBI" id="CHEBI:59789"/>
        <dbReference type="ChEBI" id="CHEBI:61891"/>
        <dbReference type="EC" id="2.1.1.297"/>
    </reaction>
</comment>
<evidence type="ECO:0000256" key="3">
    <source>
        <dbReference type="ARBA" id="ARBA00022691"/>
    </source>
</evidence>
<accession>A0ABZ0CR58</accession>
<feature type="binding site" evidence="5">
    <location>
        <position position="166"/>
    </location>
    <ligand>
        <name>S-adenosyl-L-methionine</name>
        <dbReference type="ChEBI" id="CHEBI:59789"/>
    </ligand>
</feature>
<dbReference type="GO" id="GO:0032259">
    <property type="term" value="P:methylation"/>
    <property type="evidence" value="ECO:0007669"/>
    <property type="project" value="UniProtKB-KW"/>
</dbReference>
<dbReference type="InterPro" id="IPR007848">
    <property type="entry name" value="Small_mtfrase_dom"/>
</dbReference>
<comment type="similarity">
    <text evidence="5">Belongs to the protein N5-glutamine methyltransferase family. PrmC subfamily.</text>
</comment>
<keyword evidence="1 5" id="KW-0489">Methyltransferase</keyword>
<evidence type="ECO:0000256" key="2">
    <source>
        <dbReference type="ARBA" id="ARBA00022679"/>
    </source>
</evidence>
<feature type="binding site" evidence="5">
    <location>
        <begin position="181"/>
        <end position="184"/>
    </location>
    <ligand>
        <name>substrate</name>
    </ligand>
</feature>
<organism evidence="8 9">
    <name type="scientific">Piscinibacter gummiphilus</name>
    <dbReference type="NCBI Taxonomy" id="946333"/>
    <lineage>
        <taxon>Bacteria</taxon>
        <taxon>Pseudomonadati</taxon>
        <taxon>Pseudomonadota</taxon>
        <taxon>Betaproteobacteria</taxon>
        <taxon>Burkholderiales</taxon>
        <taxon>Sphaerotilaceae</taxon>
        <taxon>Piscinibacter</taxon>
    </lineage>
</organism>
<keyword evidence="3 5" id="KW-0949">S-adenosyl-L-methionine</keyword>
<evidence type="ECO:0000313" key="9">
    <source>
        <dbReference type="Proteomes" id="UP001303946"/>
    </source>
</evidence>
<dbReference type="PANTHER" id="PTHR18895:SF74">
    <property type="entry name" value="MTRF1L RELEASE FACTOR GLUTAMINE METHYLTRANSFERASE"/>
    <property type="match status" value="1"/>
</dbReference>
<feature type="domain" description="Methyltransferase small" evidence="6">
    <location>
        <begin position="110"/>
        <end position="186"/>
    </location>
</feature>
<evidence type="ECO:0000259" key="6">
    <source>
        <dbReference type="Pfam" id="PF05175"/>
    </source>
</evidence>
<reference evidence="8 9" key="1">
    <citation type="submission" date="2023-10" db="EMBL/GenBank/DDBJ databases">
        <title>Bacteria for the degradation of biodegradable plastic PBAT(Polybutylene adipate terephthalate).</title>
        <authorList>
            <person name="Weon H.-Y."/>
            <person name="Yeon J."/>
        </authorList>
    </citation>
    <scope>NUCLEOTIDE SEQUENCE [LARGE SCALE GENOMIC DNA]</scope>
    <source>
        <strain evidence="8 9">SBD 7-3</strain>
    </source>
</reference>
<evidence type="ECO:0000313" key="8">
    <source>
        <dbReference type="EMBL" id="WOB07471.1"/>
    </source>
</evidence>
<dbReference type="EC" id="2.1.1.297" evidence="5"/>
<comment type="function">
    <text evidence="5">Methylates the class 1 translation termination release factors RF1/PrfA and RF2/PrfB on the glutamine residue of the universally conserved GGQ motif.</text>
</comment>
<dbReference type="CDD" id="cd02440">
    <property type="entry name" value="AdoMet_MTases"/>
    <property type="match status" value="1"/>
</dbReference>
<dbReference type="RefSeq" id="WP_316700135.1">
    <property type="nucleotide sequence ID" value="NZ_CP136336.1"/>
</dbReference>
<feature type="domain" description="Release factor glutamine methyltransferase N-terminal" evidence="7">
    <location>
        <begin position="7"/>
        <end position="70"/>
    </location>
</feature>
<dbReference type="InterPro" id="IPR002052">
    <property type="entry name" value="DNA_methylase_N6_adenine_CS"/>
</dbReference>
<dbReference type="Gene3D" id="1.10.8.10">
    <property type="entry name" value="DNA helicase RuvA subunit, C-terminal domain"/>
    <property type="match status" value="1"/>
</dbReference>
<dbReference type="PROSITE" id="PS00092">
    <property type="entry name" value="N6_MTASE"/>
    <property type="match status" value="1"/>
</dbReference>
<gene>
    <name evidence="5 8" type="primary">prmC</name>
    <name evidence="8" type="ORF">RXV79_21475</name>
</gene>
<dbReference type="PANTHER" id="PTHR18895">
    <property type="entry name" value="HEMK METHYLTRANSFERASE"/>
    <property type="match status" value="1"/>
</dbReference>
<evidence type="ECO:0000256" key="5">
    <source>
        <dbReference type="HAMAP-Rule" id="MF_02126"/>
    </source>
</evidence>
<dbReference type="InterPro" id="IPR019874">
    <property type="entry name" value="RF_methyltr_PrmC"/>
</dbReference>
<protein>
    <recommendedName>
        <fullName evidence="5">Release factor glutamine methyltransferase</fullName>
        <shortName evidence="5">RF MTase</shortName>
        <ecNumber evidence="5">2.1.1.297</ecNumber>
    </recommendedName>
    <alternativeName>
        <fullName evidence="5">N5-glutamine methyltransferase PrmC</fullName>
    </alternativeName>
    <alternativeName>
        <fullName evidence="5">Protein-(glutamine-N5) MTase PrmC</fullName>
    </alternativeName>
    <alternativeName>
        <fullName evidence="5">Protein-glutamine N-methyltransferase PrmC</fullName>
    </alternativeName>
</protein>
<evidence type="ECO:0000256" key="1">
    <source>
        <dbReference type="ARBA" id="ARBA00022603"/>
    </source>
</evidence>
<dbReference type="GO" id="GO:0102559">
    <property type="term" value="F:peptide chain release factor N(5)-glutamine methyltransferase activity"/>
    <property type="evidence" value="ECO:0007669"/>
    <property type="project" value="UniProtKB-EC"/>
</dbReference>
<dbReference type="SUPFAM" id="SSF53335">
    <property type="entry name" value="S-adenosyl-L-methionine-dependent methyltransferases"/>
    <property type="match status" value="1"/>
</dbReference>
<evidence type="ECO:0000259" key="7">
    <source>
        <dbReference type="Pfam" id="PF17827"/>
    </source>
</evidence>
<sequence>MSRIAAALTRAREMGLDRLDAQLLVGHVLQRPRSWLLAHDDTLLTEAEQTHVEHLMQRRAAGEPLAYLTGEKEFHGLTLQVTPAVLIPRPDTETLVDWALSVLNSGPQVPRVLDLGTGSGAIALALKHRHPAAIVTAVDASEDALRVAAGNAQRLGLDIRFRLGDWWQGLEGERFDLVVSNPPYIALGDEHLPALRHEPTLALTSGADGLDALRTIVDGAPHHLTSAGWLLVEHGHDQAQAMGELLLAAGFGDVQTCKDLAGIGRCSGGQWPQRDTP</sequence>
<keyword evidence="9" id="KW-1185">Reference proteome</keyword>